<evidence type="ECO:0000313" key="2">
    <source>
        <dbReference type="EMBL" id="QRC96149.1"/>
    </source>
</evidence>
<feature type="region of interest" description="Disordered" evidence="1">
    <location>
        <begin position="435"/>
        <end position="462"/>
    </location>
</feature>
<protein>
    <submittedName>
        <fullName evidence="2">Uncharacterized protein</fullName>
    </submittedName>
</protein>
<dbReference type="OrthoDB" id="3792666at2759"/>
<gene>
    <name evidence="2" type="ORF">JI435_057840</name>
</gene>
<dbReference type="VEuPathDB" id="FungiDB:JI435_057840"/>
<proteinExistence type="predicted"/>
<feature type="region of interest" description="Disordered" evidence="1">
    <location>
        <begin position="343"/>
        <end position="388"/>
    </location>
</feature>
<accession>A0A7U2HZI7</accession>
<reference evidence="3" key="1">
    <citation type="journal article" date="2021" name="BMC Genomics">
        <title>Chromosome-level genome assembly and manually-curated proteome of model necrotroph Parastagonospora nodorum Sn15 reveals a genome-wide trove of candidate effector homologs, and redundancy of virulence-related functions within an accessory chromosome.</title>
        <authorList>
            <person name="Bertazzoni S."/>
            <person name="Jones D.A.B."/>
            <person name="Phan H.T."/>
            <person name="Tan K.-C."/>
            <person name="Hane J.K."/>
        </authorList>
    </citation>
    <scope>NUCLEOTIDE SEQUENCE [LARGE SCALE GENOMIC DNA]</scope>
    <source>
        <strain evidence="3">SN15 / ATCC MYA-4574 / FGSC 10173)</strain>
    </source>
</reference>
<dbReference type="AlphaFoldDB" id="A0A7U2HZI7"/>
<feature type="compositionally biased region" description="Basic and acidic residues" evidence="1">
    <location>
        <begin position="346"/>
        <end position="387"/>
    </location>
</feature>
<sequence length="462" mass="52448">MSQTARASVAEFRPMLSPPVRVSLRTLQSFCRPQCQPSPTTRGLPPQCLTQRRNLQLYKTATAETVLGMHKVLPFTQYSLPPLNPSTHLVNLAKGGEMLAQISLQDVYENHVMPGQLLYLDEEINKRKAESLEVKNDVALGKHRTFGIFEAESIPGNKKDARQGKGIGALRVTPIMLSSPAHYFKHAIDRSYQFIKHGSPVEFTMRFRGAHAKKEEKLLPVGHELWHWIHEHFPHIRPDFILRSMPEGSRFIIEPVTDGRVLQFVIGTDKARHNGPFRKDLTERLFKVKASVTMSVEQGKQAQLPKYYRDQLQRAGNKAYSPMTGLPIEKKGEVDAMDMDTDTDTTVDRYLPKDTTGDRHLPKDTTGDRYLPKDPPRNPVRVDKLSKDGTLLGPRLMREYVSGREWKKLGASGEFTTSQRGNVRAKTKDWKRLSTPEFDRGRVRTEDSEVSRGSSIPGYRRG</sequence>
<feature type="compositionally biased region" description="Basic and acidic residues" evidence="1">
    <location>
        <begin position="435"/>
        <end position="450"/>
    </location>
</feature>
<evidence type="ECO:0000313" key="3">
    <source>
        <dbReference type="Proteomes" id="UP000663193"/>
    </source>
</evidence>
<keyword evidence="3" id="KW-1185">Reference proteome</keyword>
<dbReference type="Proteomes" id="UP000663193">
    <property type="component" value="Chromosome 6"/>
</dbReference>
<organism evidence="2 3">
    <name type="scientific">Phaeosphaeria nodorum (strain SN15 / ATCC MYA-4574 / FGSC 10173)</name>
    <name type="common">Glume blotch fungus</name>
    <name type="synonym">Parastagonospora nodorum</name>
    <dbReference type="NCBI Taxonomy" id="321614"/>
    <lineage>
        <taxon>Eukaryota</taxon>
        <taxon>Fungi</taxon>
        <taxon>Dikarya</taxon>
        <taxon>Ascomycota</taxon>
        <taxon>Pezizomycotina</taxon>
        <taxon>Dothideomycetes</taxon>
        <taxon>Pleosporomycetidae</taxon>
        <taxon>Pleosporales</taxon>
        <taxon>Pleosporineae</taxon>
        <taxon>Phaeosphaeriaceae</taxon>
        <taxon>Parastagonospora</taxon>
    </lineage>
</organism>
<dbReference type="EMBL" id="CP069028">
    <property type="protein sequence ID" value="QRC96149.1"/>
    <property type="molecule type" value="Genomic_DNA"/>
</dbReference>
<evidence type="ECO:0000256" key="1">
    <source>
        <dbReference type="SAM" id="MobiDB-lite"/>
    </source>
</evidence>
<name>A0A7U2HZI7_PHANO</name>